<dbReference type="AlphaFoldDB" id="A0A1G9HL79"/>
<feature type="compositionally biased region" description="Basic and acidic residues" evidence="1">
    <location>
        <begin position="16"/>
        <end position="32"/>
    </location>
</feature>
<evidence type="ECO:0000256" key="1">
    <source>
        <dbReference type="SAM" id="MobiDB-lite"/>
    </source>
</evidence>
<protein>
    <submittedName>
        <fullName evidence="2">Uncharacterized protein</fullName>
    </submittedName>
</protein>
<evidence type="ECO:0000313" key="3">
    <source>
        <dbReference type="Proteomes" id="UP000199382"/>
    </source>
</evidence>
<dbReference type="EMBL" id="FNEK01000069">
    <property type="protein sequence ID" value="SDL13263.1"/>
    <property type="molecule type" value="Genomic_DNA"/>
</dbReference>
<feature type="compositionally biased region" description="Polar residues" evidence="1">
    <location>
        <begin position="1"/>
        <end position="11"/>
    </location>
</feature>
<gene>
    <name evidence="2" type="ORF">SAMN04488026_10692</name>
</gene>
<proteinExistence type="predicted"/>
<organism evidence="2 3">
    <name type="scientific">Aliiruegeria lutimaris</name>
    <dbReference type="NCBI Taxonomy" id="571298"/>
    <lineage>
        <taxon>Bacteria</taxon>
        <taxon>Pseudomonadati</taxon>
        <taxon>Pseudomonadota</taxon>
        <taxon>Alphaproteobacteria</taxon>
        <taxon>Rhodobacterales</taxon>
        <taxon>Roseobacteraceae</taxon>
        <taxon>Aliiruegeria</taxon>
    </lineage>
</organism>
<feature type="region of interest" description="Disordered" evidence="1">
    <location>
        <begin position="1"/>
        <end position="32"/>
    </location>
</feature>
<accession>A0A1G9HL79</accession>
<sequence>MMQKPDNTSSTESDEPASRGTEKVPEEAEDMAHVLRRLNAEKEEKRRKNPGLYL</sequence>
<keyword evidence="3" id="KW-1185">Reference proteome</keyword>
<dbReference type="Proteomes" id="UP000199382">
    <property type="component" value="Unassembled WGS sequence"/>
</dbReference>
<name>A0A1G9HL79_9RHOB</name>
<reference evidence="2 3" key="1">
    <citation type="submission" date="2016-10" db="EMBL/GenBank/DDBJ databases">
        <authorList>
            <person name="de Groot N.N."/>
        </authorList>
    </citation>
    <scope>NUCLEOTIDE SEQUENCE [LARGE SCALE GENOMIC DNA]</scope>
    <source>
        <strain evidence="2 3">DSM 25294</strain>
    </source>
</reference>
<evidence type="ECO:0000313" key="2">
    <source>
        <dbReference type="EMBL" id="SDL13263.1"/>
    </source>
</evidence>